<comment type="caution">
    <text evidence="2">The sequence shown here is derived from an EMBL/GenBank/DDBJ whole genome shotgun (WGS) entry which is preliminary data.</text>
</comment>
<protein>
    <submittedName>
        <fullName evidence="2">Uncharacterized protein</fullName>
    </submittedName>
</protein>
<organism evidence="2 3">
    <name type="scientific">Kribbella ginsengisoli</name>
    <dbReference type="NCBI Taxonomy" id="363865"/>
    <lineage>
        <taxon>Bacteria</taxon>
        <taxon>Bacillati</taxon>
        <taxon>Actinomycetota</taxon>
        <taxon>Actinomycetes</taxon>
        <taxon>Propionibacteriales</taxon>
        <taxon>Kribbellaceae</taxon>
        <taxon>Kribbella</taxon>
    </lineage>
</organism>
<accession>A0ABP6VKX1</accession>
<name>A0ABP6VKX1_9ACTN</name>
<evidence type="ECO:0000313" key="3">
    <source>
        <dbReference type="Proteomes" id="UP001501222"/>
    </source>
</evidence>
<gene>
    <name evidence="2" type="ORF">GCM10022235_00440</name>
</gene>
<feature type="region of interest" description="Disordered" evidence="1">
    <location>
        <begin position="53"/>
        <end position="73"/>
    </location>
</feature>
<dbReference type="EMBL" id="BAABAA010000001">
    <property type="protein sequence ID" value="GAA3536904.1"/>
    <property type="molecule type" value="Genomic_DNA"/>
</dbReference>
<sequence>MESDENLRRQAKRAVVGSPVDVRVPERLPVVYPQAARALCRIVVRLARMERSAENSYGLRRISERRSAEDDAG</sequence>
<reference evidence="3" key="1">
    <citation type="journal article" date="2019" name="Int. J. Syst. Evol. Microbiol.">
        <title>The Global Catalogue of Microorganisms (GCM) 10K type strain sequencing project: providing services to taxonomists for standard genome sequencing and annotation.</title>
        <authorList>
            <consortium name="The Broad Institute Genomics Platform"/>
            <consortium name="The Broad Institute Genome Sequencing Center for Infectious Disease"/>
            <person name="Wu L."/>
            <person name="Ma J."/>
        </authorList>
    </citation>
    <scope>NUCLEOTIDE SEQUENCE [LARGE SCALE GENOMIC DNA]</scope>
    <source>
        <strain evidence="3">JCM 16928</strain>
    </source>
</reference>
<evidence type="ECO:0000313" key="2">
    <source>
        <dbReference type="EMBL" id="GAA3536904.1"/>
    </source>
</evidence>
<feature type="compositionally biased region" description="Basic and acidic residues" evidence="1">
    <location>
        <begin position="61"/>
        <end position="73"/>
    </location>
</feature>
<keyword evidence="3" id="KW-1185">Reference proteome</keyword>
<evidence type="ECO:0000256" key="1">
    <source>
        <dbReference type="SAM" id="MobiDB-lite"/>
    </source>
</evidence>
<dbReference type="Proteomes" id="UP001501222">
    <property type="component" value="Unassembled WGS sequence"/>
</dbReference>
<proteinExistence type="predicted"/>